<keyword evidence="4 5" id="KW-0472">Membrane</keyword>
<feature type="transmembrane region" description="Helical" evidence="5">
    <location>
        <begin position="53"/>
        <end position="76"/>
    </location>
</feature>
<evidence type="ECO:0000256" key="5">
    <source>
        <dbReference type="SAM" id="Phobius"/>
    </source>
</evidence>
<dbReference type="Proteomes" id="UP000245591">
    <property type="component" value="Unassembled WGS sequence"/>
</dbReference>
<evidence type="ECO:0000256" key="1">
    <source>
        <dbReference type="ARBA" id="ARBA00004141"/>
    </source>
</evidence>
<evidence type="ECO:0000313" key="6">
    <source>
        <dbReference type="EMBL" id="PWA03691.1"/>
    </source>
</evidence>
<feature type="transmembrane region" description="Helical" evidence="5">
    <location>
        <begin position="184"/>
        <end position="209"/>
    </location>
</feature>
<keyword evidence="2 5" id="KW-0812">Transmembrane</keyword>
<protein>
    <recommendedName>
        <fullName evidence="8">Tetraspanin</fullName>
    </recommendedName>
</protein>
<keyword evidence="7" id="KW-1185">Reference proteome</keyword>
<dbReference type="Pfam" id="PF00335">
    <property type="entry name" value="Tetraspanin"/>
    <property type="match status" value="1"/>
</dbReference>
<evidence type="ECO:0000313" key="7">
    <source>
        <dbReference type="Proteomes" id="UP000245591"/>
    </source>
</evidence>
<sequence>MSDGFLRYNSPICVNFYISCLLYISSGITLLYFGVQTVVLKGYMNGVPIFSPVIPSFLVILGMSIFMSTVIGIYGFVSPLTRRKFIVIYYYSIVLVALITFCLGFVIWFQTLDISNNYLDIWRNKMNDLSRSEFQNMGRCCGYLDPGDYSSTLTPGCSTIAKAEMVYGCIGPLREMVSGYLSKYYSILFAFILIDIYAFVVGLVLVATLKVHEKMLQNQTKILYGHLDNKEVLMTPLVNFPTPRQ</sequence>
<feature type="transmembrane region" description="Helical" evidence="5">
    <location>
        <begin position="12"/>
        <end position="33"/>
    </location>
</feature>
<keyword evidence="3 5" id="KW-1133">Transmembrane helix</keyword>
<gene>
    <name evidence="6" type="ORF">BB558_000154</name>
</gene>
<evidence type="ECO:0000256" key="3">
    <source>
        <dbReference type="ARBA" id="ARBA00022989"/>
    </source>
</evidence>
<comment type="subcellular location">
    <subcellularLocation>
        <location evidence="1">Membrane</location>
        <topology evidence="1">Multi-pass membrane protein</topology>
    </subcellularLocation>
</comment>
<dbReference type="InterPro" id="IPR018499">
    <property type="entry name" value="Tetraspanin/Peripherin"/>
</dbReference>
<accession>A0A2U1JF32</accession>
<evidence type="ECO:0008006" key="8">
    <source>
        <dbReference type="Google" id="ProtNLM"/>
    </source>
</evidence>
<feature type="transmembrane region" description="Helical" evidence="5">
    <location>
        <begin position="88"/>
        <end position="109"/>
    </location>
</feature>
<dbReference type="AlphaFoldDB" id="A0A2U1JF32"/>
<comment type="caution">
    <text evidence="6">The sequence shown here is derived from an EMBL/GenBank/DDBJ whole genome shotgun (WGS) entry which is preliminary data.</text>
</comment>
<dbReference type="GO" id="GO:0016020">
    <property type="term" value="C:membrane"/>
    <property type="evidence" value="ECO:0007669"/>
    <property type="project" value="UniProtKB-SubCell"/>
</dbReference>
<dbReference type="EMBL" id="MBFU01000009">
    <property type="protein sequence ID" value="PWA03691.1"/>
    <property type="molecule type" value="Genomic_DNA"/>
</dbReference>
<name>A0A2U1JF32_SMIAN</name>
<evidence type="ECO:0000256" key="4">
    <source>
        <dbReference type="ARBA" id="ARBA00023136"/>
    </source>
</evidence>
<proteinExistence type="predicted"/>
<reference evidence="6 7" key="1">
    <citation type="journal article" date="2018" name="MBio">
        <title>Comparative Genomics Reveals the Core Gene Toolbox for the Fungus-Insect Symbiosis.</title>
        <authorList>
            <person name="Wang Y."/>
            <person name="Stata M."/>
            <person name="Wang W."/>
            <person name="Stajich J.E."/>
            <person name="White M.M."/>
            <person name="Moncalvo J.M."/>
        </authorList>
    </citation>
    <scope>NUCLEOTIDE SEQUENCE [LARGE SCALE GENOMIC DNA]</scope>
    <source>
        <strain evidence="6 7">AUS-126-30</strain>
    </source>
</reference>
<organism evidence="6 7">
    <name type="scientific">Smittium angustum</name>
    <dbReference type="NCBI Taxonomy" id="133377"/>
    <lineage>
        <taxon>Eukaryota</taxon>
        <taxon>Fungi</taxon>
        <taxon>Fungi incertae sedis</taxon>
        <taxon>Zoopagomycota</taxon>
        <taxon>Kickxellomycotina</taxon>
        <taxon>Harpellomycetes</taxon>
        <taxon>Harpellales</taxon>
        <taxon>Legeriomycetaceae</taxon>
        <taxon>Smittium</taxon>
    </lineage>
</organism>
<evidence type="ECO:0000256" key="2">
    <source>
        <dbReference type="ARBA" id="ARBA00022692"/>
    </source>
</evidence>